<dbReference type="InterPro" id="IPR036526">
    <property type="entry name" value="C-N_Hydrolase_sf"/>
</dbReference>
<name>A0A919ANT0_9PROT</name>
<dbReference type="CDD" id="cd07197">
    <property type="entry name" value="nitrilase"/>
    <property type="match status" value="1"/>
</dbReference>
<dbReference type="Proteomes" id="UP000630923">
    <property type="component" value="Unassembled WGS sequence"/>
</dbReference>
<evidence type="ECO:0000259" key="2">
    <source>
        <dbReference type="PROSITE" id="PS50263"/>
    </source>
</evidence>
<dbReference type="InterPro" id="IPR003010">
    <property type="entry name" value="C-N_Hydrolase"/>
</dbReference>
<sequence length="282" mass="31225">MSVFTIASLQLDLASSNNMDLILKKVRTAVARYPFIQMVMLSELALCGAGAKSGTPRLADAQDSLCNLAKSLGIWLIPGSIFEDEGGKVYNTTPVIDPNGNIIATYRKMYPFYPYEAGVSEGQDICVFDIPDYGRFGLYICYDMWFPELSRAMISKGAEVLLHPTLTDTQDREVEQAMIRATAAQQQCYVIDVNGTGQQGLGQSLIAGPDGEILHKASTKEEIILTEVDFDRVRRGRERGIMGLGQPLKSFRDASHIFPHEGMNNRDEYFDTLGPLEVAKRP</sequence>
<dbReference type="PANTHER" id="PTHR23088">
    <property type="entry name" value="NITRILASE-RELATED"/>
    <property type="match status" value="1"/>
</dbReference>
<dbReference type="PROSITE" id="PS50263">
    <property type="entry name" value="CN_HYDROLASE"/>
    <property type="match status" value="1"/>
</dbReference>
<accession>A0A919ANT0</accession>
<comment type="caution">
    <text evidence="3">The sequence shown here is derived from an EMBL/GenBank/DDBJ whole genome shotgun (WGS) entry which is preliminary data.</text>
</comment>
<dbReference type="PROSITE" id="PS01227">
    <property type="entry name" value="UPF0012"/>
    <property type="match status" value="1"/>
</dbReference>
<gene>
    <name evidence="3" type="ORF">GCM10017044_06220</name>
</gene>
<evidence type="ECO:0000313" key="4">
    <source>
        <dbReference type="Proteomes" id="UP000630923"/>
    </source>
</evidence>
<comment type="similarity">
    <text evidence="1">Belongs to the carbon-nitrogen hydrolase superfamily. NIT1/NIT2 family.</text>
</comment>
<dbReference type="RefSeq" id="WP_191250082.1">
    <property type="nucleotide sequence ID" value="NZ_BNCI01000001.1"/>
</dbReference>
<dbReference type="PANTHER" id="PTHR23088:SF27">
    <property type="entry name" value="DEAMINATED GLUTATHIONE AMIDASE"/>
    <property type="match status" value="1"/>
</dbReference>
<dbReference type="Pfam" id="PF00795">
    <property type="entry name" value="CN_hydrolase"/>
    <property type="match status" value="1"/>
</dbReference>
<organism evidence="3 4">
    <name type="scientific">Kordiimonas sediminis</name>
    <dbReference type="NCBI Taxonomy" id="1735581"/>
    <lineage>
        <taxon>Bacteria</taxon>
        <taxon>Pseudomonadati</taxon>
        <taxon>Pseudomonadota</taxon>
        <taxon>Alphaproteobacteria</taxon>
        <taxon>Kordiimonadales</taxon>
        <taxon>Kordiimonadaceae</taxon>
        <taxon>Kordiimonas</taxon>
    </lineage>
</organism>
<evidence type="ECO:0000313" key="3">
    <source>
        <dbReference type="EMBL" id="GHF14859.1"/>
    </source>
</evidence>
<protein>
    <recommendedName>
        <fullName evidence="2">CN hydrolase domain-containing protein</fullName>
    </recommendedName>
</protein>
<dbReference type="EMBL" id="BNCI01000001">
    <property type="protein sequence ID" value="GHF14859.1"/>
    <property type="molecule type" value="Genomic_DNA"/>
</dbReference>
<dbReference type="InterPro" id="IPR001110">
    <property type="entry name" value="UPF0012_CS"/>
</dbReference>
<keyword evidence="4" id="KW-1185">Reference proteome</keyword>
<dbReference type="AlphaFoldDB" id="A0A919ANT0"/>
<reference evidence="3" key="1">
    <citation type="journal article" date="2014" name="Int. J. Syst. Evol. Microbiol.">
        <title>Complete genome sequence of Corynebacterium casei LMG S-19264T (=DSM 44701T), isolated from a smear-ripened cheese.</title>
        <authorList>
            <consortium name="US DOE Joint Genome Institute (JGI-PGF)"/>
            <person name="Walter F."/>
            <person name="Albersmeier A."/>
            <person name="Kalinowski J."/>
            <person name="Ruckert C."/>
        </authorList>
    </citation>
    <scope>NUCLEOTIDE SEQUENCE</scope>
    <source>
        <strain evidence="3">KCTC 42590</strain>
    </source>
</reference>
<dbReference type="Gene3D" id="3.60.110.10">
    <property type="entry name" value="Carbon-nitrogen hydrolase"/>
    <property type="match status" value="1"/>
</dbReference>
<evidence type="ECO:0000256" key="1">
    <source>
        <dbReference type="ARBA" id="ARBA00010613"/>
    </source>
</evidence>
<reference evidence="3" key="2">
    <citation type="submission" date="2020-09" db="EMBL/GenBank/DDBJ databases">
        <authorList>
            <person name="Sun Q."/>
            <person name="Kim S."/>
        </authorList>
    </citation>
    <scope>NUCLEOTIDE SEQUENCE</scope>
    <source>
        <strain evidence="3">KCTC 42590</strain>
    </source>
</reference>
<feature type="domain" description="CN hydrolase" evidence="2">
    <location>
        <begin position="1"/>
        <end position="230"/>
    </location>
</feature>
<proteinExistence type="inferred from homology"/>
<dbReference type="SUPFAM" id="SSF56317">
    <property type="entry name" value="Carbon-nitrogen hydrolase"/>
    <property type="match status" value="1"/>
</dbReference>